<proteinExistence type="predicted"/>
<dbReference type="KEGG" id="kcm:ABWK59_26495"/>
<dbReference type="PANTHER" id="PTHR43622:SF3">
    <property type="entry name" value="2-EPI-5-EPI-VALIOLONE SYNTHASE"/>
    <property type="match status" value="1"/>
</dbReference>
<gene>
    <name evidence="3" type="ORF">ABWK59_26495</name>
</gene>
<dbReference type="GO" id="GO:0003856">
    <property type="term" value="F:3-dehydroquinate synthase activity"/>
    <property type="evidence" value="ECO:0007669"/>
    <property type="project" value="TreeGrafter"/>
</dbReference>
<dbReference type="RefSeq" id="WP_354643132.1">
    <property type="nucleotide sequence ID" value="NZ_CP159872.1"/>
</dbReference>
<name>A0AAU8K410_9ACTN</name>
<organism evidence="3">
    <name type="scientific">Kitasatospora camelliae</name>
    <dbReference type="NCBI Taxonomy" id="3156397"/>
    <lineage>
        <taxon>Bacteria</taxon>
        <taxon>Bacillati</taxon>
        <taxon>Actinomycetota</taxon>
        <taxon>Actinomycetes</taxon>
        <taxon>Kitasatosporales</taxon>
        <taxon>Streptomycetaceae</taxon>
        <taxon>Kitasatospora</taxon>
    </lineage>
</organism>
<feature type="domain" description="3-dehydroquinate synthase N-terminal" evidence="2">
    <location>
        <begin position="67"/>
        <end position="138"/>
    </location>
</feature>
<dbReference type="InterPro" id="IPR050071">
    <property type="entry name" value="Dehydroquinate_synthase"/>
</dbReference>
<dbReference type="PANTHER" id="PTHR43622">
    <property type="entry name" value="3-DEHYDROQUINATE SYNTHASE"/>
    <property type="match status" value="1"/>
</dbReference>
<evidence type="ECO:0000256" key="1">
    <source>
        <dbReference type="ARBA" id="ARBA00023027"/>
    </source>
</evidence>
<evidence type="ECO:0000313" key="3">
    <source>
        <dbReference type="EMBL" id="XCM82204.1"/>
    </source>
</evidence>
<dbReference type="Pfam" id="PF01761">
    <property type="entry name" value="DHQ_synthase"/>
    <property type="match status" value="1"/>
</dbReference>
<evidence type="ECO:0000259" key="2">
    <source>
        <dbReference type="Pfam" id="PF01761"/>
    </source>
</evidence>
<sequence>MATALPVEYEVRFTPRLLDPANPALAEAGSPVPGRRLLLVESTVHELYGDRVRGYLRARGVDHRIHVLPAHERLKTMESVFDVVAAMDRFGVSRRGEPVVAVGGGVLTDVVGLACSLYRRSTPFVRVPTTLIGLVDAGAPPSRGCGSRWTRPAARSRTARWPLPCWPRPRRGSAGRSPSCAGSPTGWLRQRWAARGWGGRCASWPRGPAAHGPGGKELLTDG</sequence>
<dbReference type="SUPFAM" id="SSF56796">
    <property type="entry name" value="Dehydroquinate synthase-like"/>
    <property type="match status" value="1"/>
</dbReference>
<protein>
    <submittedName>
        <fullName evidence="3">Iron-containing alcohol dehydrogenase</fullName>
    </submittedName>
</protein>
<dbReference type="Gene3D" id="3.40.50.1970">
    <property type="match status" value="1"/>
</dbReference>
<dbReference type="InterPro" id="IPR030960">
    <property type="entry name" value="DHQS/DOIS_N"/>
</dbReference>
<accession>A0AAU8K410</accession>
<reference evidence="3" key="1">
    <citation type="submission" date="2024-06" db="EMBL/GenBank/DDBJ databases">
        <title>The genome sequences of Kitasatospora sp. strain HUAS MG31.</title>
        <authorList>
            <person name="Mo P."/>
        </authorList>
    </citation>
    <scope>NUCLEOTIDE SEQUENCE</scope>
    <source>
        <strain evidence="3">HUAS MG31</strain>
    </source>
</reference>
<dbReference type="AlphaFoldDB" id="A0AAU8K410"/>
<keyword evidence="1" id="KW-0520">NAD</keyword>
<dbReference type="EMBL" id="CP159872">
    <property type="protein sequence ID" value="XCM82204.1"/>
    <property type="molecule type" value="Genomic_DNA"/>
</dbReference>